<accession>A0A8S5P5Z0</accession>
<evidence type="ECO:0000313" key="1">
    <source>
        <dbReference type="EMBL" id="DAE02056.1"/>
    </source>
</evidence>
<organism evidence="1">
    <name type="scientific">Siphoviridae sp. ct1Eo1</name>
    <dbReference type="NCBI Taxonomy" id="2825307"/>
    <lineage>
        <taxon>Viruses</taxon>
        <taxon>Duplodnaviria</taxon>
        <taxon>Heunggongvirae</taxon>
        <taxon>Uroviricota</taxon>
        <taxon>Caudoviricetes</taxon>
    </lineage>
</organism>
<protein>
    <submittedName>
        <fullName evidence="1">Tail tape measure protein</fullName>
    </submittedName>
</protein>
<dbReference type="EMBL" id="BK015340">
    <property type="protein sequence ID" value="DAE02056.1"/>
    <property type="molecule type" value="Genomic_DNA"/>
</dbReference>
<reference evidence="1" key="1">
    <citation type="journal article" date="2021" name="Proc. Natl. Acad. Sci. U.S.A.">
        <title>A Catalog of Tens of Thousands of Viruses from Human Metagenomes Reveals Hidden Associations with Chronic Diseases.</title>
        <authorList>
            <person name="Tisza M.J."/>
            <person name="Buck C.B."/>
        </authorList>
    </citation>
    <scope>NUCLEOTIDE SEQUENCE</scope>
    <source>
        <strain evidence="1">Ct1Eo1</strain>
    </source>
</reference>
<proteinExistence type="predicted"/>
<name>A0A8S5P5Z0_9CAUD</name>
<sequence>MSGGIEYKLKLDNTGFVGPLNQARSGLSGFAGFANPQMLALGAAAAVAAAGYKLIKASIEGVRASMSEAADRETMETAFIPILGNAQAARERMAELADFAAHTPFQLPGIAAASKILESLTNGALSTGNGLRLVGDAASACNVPIDEMAVTIGRLYSGLDSGRPAGEAMMRLQELGAISPAVRSRLEDLQTAGKKGADVWQVAADELSKYSGGMELQSKTWHGKISTLGDAWAEVRAQFGKPIIDALKPLLDDNINLVGKLASTAKTIGDAIGYGLRFGIEAWKQGEVASLIGNSLKLGFGEGVNSLWKGTQGWLAMLAPTLIEAFKSGVLVLDILTDVSFWQGVGVALLSVLQAAVAAMLGGLSQSLASIMSTIPGMDKYREFMSGLADEFYKAQRGYMSTSGQSSAGLVDQYGGRIAGQYLDSLNTISAAFAQGYNNTPDVWDTTDYRESIKSASDRIVAALAAQDKAKAAEEGKAVTRKKASQEEANKPFKVMWETVFAGSLAKVGGGGYGRLMLSAENIPAKQLTEQKKTNELLNKILQKDGGAAVFA</sequence>